<proteinExistence type="predicted"/>
<protein>
    <submittedName>
        <fullName evidence="2">Glycosyltransferase family 2 protein</fullName>
    </submittedName>
</protein>
<dbReference type="Gene3D" id="3.90.550.10">
    <property type="entry name" value="Spore Coat Polysaccharide Biosynthesis Protein SpsA, Chain A"/>
    <property type="match status" value="1"/>
</dbReference>
<dbReference type="PANTHER" id="PTHR43685">
    <property type="entry name" value="GLYCOSYLTRANSFERASE"/>
    <property type="match status" value="1"/>
</dbReference>
<dbReference type="SUPFAM" id="SSF53448">
    <property type="entry name" value="Nucleotide-diphospho-sugar transferases"/>
    <property type="match status" value="1"/>
</dbReference>
<gene>
    <name evidence="2" type="ORF">IW967_01655</name>
</gene>
<evidence type="ECO:0000313" key="2">
    <source>
        <dbReference type="EMBL" id="MBF8376582.1"/>
    </source>
</evidence>
<name>A0ABS0EZW1_9BACL</name>
<dbReference type="Proteomes" id="UP000642910">
    <property type="component" value="Unassembled WGS sequence"/>
</dbReference>
<organism evidence="2 3">
    <name type="scientific">Alicyclobacillus mali</name>
    <name type="common">ex Roth et al. 2021</name>
    <dbReference type="NCBI Taxonomy" id="1123961"/>
    <lineage>
        <taxon>Bacteria</taxon>
        <taxon>Bacillati</taxon>
        <taxon>Bacillota</taxon>
        <taxon>Bacilli</taxon>
        <taxon>Bacillales</taxon>
        <taxon>Alicyclobacillaceae</taxon>
        <taxon>Alicyclobacillus</taxon>
    </lineage>
</organism>
<dbReference type="InterPro" id="IPR029044">
    <property type="entry name" value="Nucleotide-diphossugar_trans"/>
</dbReference>
<dbReference type="RefSeq" id="WP_067846738.1">
    <property type="nucleotide sequence ID" value="NZ_JADPKZ010000022.1"/>
</dbReference>
<dbReference type="EMBL" id="JADPKZ010000022">
    <property type="protein sequence ID" value="MBF8376582.1"/>
    <property type="molecule type" value="Genomic_DNA"/>
</dbReference>
<feature type="domain" description="Glycosyltransferase 2-like" evidence="1">
    <location>
        <begin position="10"/>
        <end position="173"/>
    </location>
</feature>
<sequence>MQSGGEPRVTVVLAVYNRARELPLAIASVFSQTTPAWELLVVDDGSTDDSFAIARRYLWDARVRVLALGNNVGLGNALQAALPHVRTPYFVTLDSDDWLAPTALADLMAAMDEGSEDAVLASANAQHWREDRGRLVRDHVLRGRPFSDKFDVFRYGPYLVPRFYRTEAVLRVGGFERDPHGQGRFYEDKLILLKLAAIGRFLHVDRVLYHVRLHAANLTRPEERARLNAIKKAMYERIMREWGDPYEIVWGMHPEGWLDVADLVPRTSAGAQDRRTH</sequence>
<reference evidence="2 3" key="1">
    <citation type="submission" date="2020-11" db="EMBL/GenBank/DDBJ databases">
        <title>Genomic insight of Alicyclobacillus mali FL 18 reveals a new arsenic-resistant strain, with potential in environmental biotechnology.</title>
        <authorList>
            <person name="Fiorentino G."/>
            <person name="Gallo G."/>
            <person name="Aulitto M."/>
        </authorList>
    </citation>
    <scope>NUCLEOTIDE SEQUENCE [LARGE SCALE GENOMIC DNA]</scope>
    <source>
        <strain evidence="2 3">FL 18</strain>
    </source>
</reference>
<dbReference type="PANTHER" id="PTHR43685:SF2">
    <property type="entry name" value="GLYCOSYLTRANSFERASE 2-LIKE DOMAIN-CONTAINING PROTEIN"/>
    <property type="match status" value="1"/>
</dbReference>
<keyword evidence="3" id="KW-1185">Reference proteome</keyword>
<dbReference type="InterPro" id="IPR050834">
    <property type="entry name" value="Glycosyltransf_2"/>
</dbReference>
<evidence type="ECO:0000313" key="3">
    <source>
        <dbReference type="Proteomes" id="UP000642910"/>
    </source>
</evidence>
<dbReference type="CDD" id="cd00761">
    <property type="entry name" value="Glyco_tranf_GTA_type"/>
    <property type="match status" value="1"/>
</dbReference>
<dbReference type="Pfam" id="PF00535">
    <property type="entry name" value="Glycos_transf_2"/>
    <property type="match status" value="1"/>
</dbReference>
<evidence type="ECO:0000259" key="1">
    <source>
        <dbReference type="Pfam" id="PF00535"/>
    </source>
</evidence>
<dbReference type="InterPro" id="IPR001173">
    <property type="entry name" value="Glyco_trans_2-like"/>
</dbReference>
<comment type="caution">
    <text evidence="2">The sequence shown here is derived from an EMBL/GenBank/DDBJ whole genome shotgun (WGS) entry which is preliminary data.</text>
</comment>
<accession>A0ABS0EZW1</accession>